<name>A0A6C0HPP4_9ZZZZ</name>
<dbReference type="SUPFAM" id="SSF46689">
    <property type="entry name" value="Homeodomain-like"/>
    <property type="match status" value="1"/>
</dbReference>
<proteinExistence type="predicted"/>
<protein>
    <recommendedName>
        <fullName evidence="2">DNA binding, helix-turn-helix domain containing protein</fullName>
    </recommendedName>
</protein>
<dbReference type="InterPro" id="IPR009057">
    <property type="entry name" value="Homeodomain-like_sf"/>
</dbReference>
<dbReference type="Gene3D" id="1.10.10.60">
    <property type="entry name" value="Homeodomain-like"/>
    <property type="match status" value="1"/>
</dbReference>
<organism evidence="1">
    <name type="scientific">viral metagenome</name>
    <dbReference type="NCBI Taxonomy" id="1070528"/>
    <lineage>
        <taxon>unclassified sequences</taxon>
        <taxon>metagenomes</taxon>
        <taxon>organismal metagenomes</taxon>
    </lineage>
</organism>
<reference evidence="1" key="1">
    <citation type="journal article" date="2020" name="Nature">
        <title>Giant virus diversity and host interactions through global metagenomics.</title>
        <authorList>
            <person name="Schulz F."/>
            <person name="Roux S."/>
            <person name="Paez-Espino D."/>
            <person name="Jungbluth S."/>
            <person name="Walsh D.A."/>
            <person name="Denef V.J."/>
            <person name="McMahon K.D."/>
            <person name="Konstantinidis K.T."/>
            <person name="Eloe-Fadrosh E.A."/>
            <person name="Kyrpides N.C."/>
            <person name="Woyke T."/>
        </authorList>
    </citation>
    <scope>NUCLEOTIDE SEQUENCE</scope>
    <source>
        <strain evidence="1">GVMAG-M-3300023184-161</strain>
    </source>
</reference>
<dbReference type="AlphaFoldDB" id="A0A6C0HPP4"/>
<dbReference type="EMBL" id="MN739999">
    <property type="protein sequence ID" value="QHT82384.1"/>
    <property type="molecule type" value="Genomic_DNA"/>
</dbReference>
<accession>A0A6C0HPP4</accession>
<dbReference type="Pfam" id="PF13384">
    <property type="entry name" value="HTH_23"/>
    <property type="match status" value="1"/>
</dbReference>
<evidence type="ECO:0008006" key="2">
    <source>
        <dbReference type="Google" id="ProtNLM"/>
    </source>
</evidence>
<sequence length="69" mass="8251">MTKHKTEDYKISAVKYYLNNDKGDGYKKTCKIFDCKKSTLRDWIKRYNSSKNLTKKTETLFLTKLPNHK</sequence>
<evidence type="ECO:0000313" key="1">
    <source>
        <dbReference type="EMBL" id="QHT82384.1"/>
    </source>
</evidence>